<dbReference type="Pfam" id="PF00810">
    <property type="entry name" value="ER_lumen_recept"/>
    <property type="match status" value="1"/>
</dbReference>
<name>A0A3A2ZCE1_9EURO</name>
<dbReference type="GO" id="GO:0015031">
    <property type="term" value="P:protein transport"/>
    <property type="evidence" value="ECO:0007669"/>
    <property type="project" value="UniProtKB-KW"/>
</dbReference>
<reference evidence="14" key="1">
    <citation type="submission" date="2017-02" db="EMBL/GenBank/DDBJ databases">
        <authorList>
            <person name="Tafer H."/>
            <person name="Lopandic K."/>
        </authorList>
    </citation>
    <scope>NUCLEOTIDE SEQUENCE [LARGE SCALE GENOMIC DNA]</scope>
    <source>
        <strain evidence="14">CBS 366.77</strain>
    </source>
</reference>
<keyword evidence="3" id="KW-0813">Transport</keyword>
<evidence type="ECO:0000256" key="9">
    <source>
        <dbReference type="ARBA" id="ARBA00023136"/>
    </source>
</evidence>
<feature type="transmembrane region" description="Helical" evidence="12">
    <location>
        <begin position="148"/>
        <end position="168"/>
    </location>
</feature>
<feature type="transmembrane region" description="Helical" evidence="12">
    <location>
        <begin position="23"/>
        <end position="43"/>
    </location>
</feature>
<evidence type="ECO:0000256" key="12">
    <source>
        <dbReference type="SAM" id="Phobius"/>
    </source>
</evidence>
<dbReference type="GO" id="GO:0016192">
    <property type="term" value="P:vesicle-mediated transport"/>
    <property type="evidence" value="ECO:0007669"/>
    <property type="project" value="UniProtKB-KW"/>
</dbReference>
<feature type="compositionally biased region" description="Basic and acidic residues" evidence="11">
    <location>
        <begin position="243"/>
        <end position="255"/>
    </location>
</feature>
<evidence type="ECO:0000256" key="7">
    <source>
        <dbReference type="ARBA" id="ARBA00022927"/>
    </source>
</evidence>
<comment type="caution">
    <text evidence="13">The sequence shown here is derived from an EMBL/GenBank/DDBJ whole genome shotgun (WGS) entry which is preliminary data.</text>
</comment>
<dbReference type="AlphaFoldDB" id="A0A3A2ZCE1"/>
<evidence type="ECO:0000313" key="13">
    <source>
        <dbReference type="EMBL" id="RJE20290.1"/>
    </source>
</evidence>
<proteinExistence type="inferred from homology"/>
<comment type="similarity">
    <text evidence="2">Belongs to the ERD2 family.</text>
</comment>
<evidence type="ECO:0000256" key="1">
    <source>
        <dbReference type="ARBA" id="ARBA00004477"/>
    </source>
</evidence>
<dbReference type="OrthoDB" id="7694678at2759"/>
<keyword evidence="9 12" id="KW-0472">Membrane</keyword>
<gene>
    <name evidence="13" type="ORF">PHISCL_07375</name>
</gene>
<evidence type="ECO:0000256" key="5">
    <source>
        <dbReference type="ARBA" id="ARBA00022824"/>
    </source>
</evidence>
<evidence type="ECO:0000256" key="3">
    <source>
        <dbReference type="ARBA" id="ARBA00022448"/>
    </source>
</evidence>
<feature type="transmembrane region" description="Helical" evidence="12">
    <location>
        <begin position="118"/>
        <end position="136"/>
    </location>
</feature>
<dbReference type="PRINTS" id="PR00660">
    <property type="entry name" value="ERLUMENR"/>
</dbReference>
<sequence>MVFVTRYLDLFRKSGWGNIWNDFFKIFYIISSFYIILLMMKMYPRTREKERAWKLALWSVGASVVLAPIVIPIFYGGYPYHWFTEIFWAFSIILESVCVLPQLLLLRQTTVPTVIDSYYLLTLGSYRAFYILNWLVRGFGSEKFWDPIAVVFGIIQTAFYVDFAWVYYTRQRVKLRRGGVVDSEDLRKSWLMNKVLNFRARNRGADEEQPLHDEEEEERAENGRERTNRWGARGISVSADDTLDNHGRSKAHNAEDEGLGEILEDEDENEENVWQDHIGANTQREPSPVQSNNRNNLAGT</sequence>
<dbReference type="GO" id="GO:0046923">
    <property type="term" value="F:ER retention sequence binding"/>
    <property type="evidence" value="ECO:0007669"/>
    <property type="project" value="InterPro"/>
</dbReference>
<dbReference type="EMBL" id="MVGC01000321">
    <property type="protein sequence ID" value="RJE20290.1"/>
    <property type="molecule type" value="Genomic_DNA"/>
</dbReference>
<dbReference type="Proteomes" id="UP000266188">
    <property type="component" value="Unassembled WGS sequence"/>
</dbReference>
<evidence type="ECO:0000256" key="11">
    <source>
        <dbReference type="SAM" id="MobiDB-lite"/>
    </source>
</evidence>
<feature type="region of interest" description="Disordered" evidence="11">
    <location>
        <begin position="206"/>
        <end position="300"/>
    </location>
</feature>
<evidence type="ECO:0000256" key="6">
    <source>
        <dbReference type="ARBA" id="ARBA00022892"/>
    </source>
</evidence>
<comment type="subcellular location">
    <subcellularLocation>
        <location evidence="1">Endoplasmic reticulum membrane</location>
        <topology evidence="1">Multi-pass membrane protein</topology>
    </subcellularLocation>
</comment>
<evidence type="ECO:0000256" key="8">
    <source>
        <dbReference type="ARBA" id="ARBA00022989"/>
    </source>
</evidence>
<dbReference type="STRING" id="2070753.A0A3A2ZCE1"/>
<dbReference type="InterPro" id="IPR000133">
    <property type="entry name" value="ER_ret_rcpt"/>
</dbReference>
<feature type="transmembrane region" description="Helical" evidence="12">
    <location>
        <begin position="55"/>
        <end position="75"/>
    </location>
</feature>
<dbReference type="PANTHER" id="PTHR10585">
    <property type="entry name" value="ER LUMEN PROTEIN RETAINING RECEPTOR"/>
    <property type="match status" value="1"/>
</dbReference>
<keyword evidence="8 12" id="KW-1133">Transmembrane helix</keyword>
<dbReference type="GO" id="GO:0005789">
    <property type="term" value="C:endoplasmic reticulum membrane"/>
    <property type="evidence" value="ECO:0007669"/>
    <property type="project" value="UniProtKB-SubCell"/>
</dbReference>
<accession>A0A3A2ZCE1</accession>
<keyword evidence="6" id="KW-0931">ER-Golgi transport</keyword>
<organism evidence="13 14">
    <name type="scientific">Aspergillus sclerotialis</name>
    <dbReference type="NCBI Taxonomy" id="2070753"/>
    <lineage>
        <taxon>Eukaryota</taxon>
        <taxon>Fungi</taxon>
        <taxon>Dikarya</taxon>
        <taxon>Ascomycota</taxon>
        <taxon>Pezizomycotina</taxon>
        <taxon>Eurotiomycetes</taxon>
        <taxon>Eurotiomycetidae</taxon>
        <taxon>Eurotiales</taxon>
        <taxon>Aspergillaceae</taxon>
        <taxon>Aspergillus</taxon>
        <taxon>Aspergillus subgen. Polypaecilum</taxon>
    </lineage>
</organism>
<evidence type="ECO:0000256" key="4">
    <source>
        <dbReference type="ARBA" id="ARBA00022692"/>
    </source>
</evidence>
<feature type="compositionally biased region" description="Polar residues" evidence="11">
    <location>
        <begin position="280"/>
        <end position="300"/>
    </location>
</feature>
<keyword evidence="5" id="KW-0256">Endoplasmic reticulum</keyword>
<protein>
    <submittedName>
        <fullName evidence="13">Protein-ER retention receptor</fullName>
    </submittedName>
</protein>
<keyword evidence="4 12" id="KW-0812">Transmembrane</keyword>
<keyword evidence="10 13" id="KW-0675">Receptor</keyword>
<dbReference type="GO" id="GO:0006621">
    <property type="term" value="P:protein retention in ER lumen"/>
    <property type="evidence" value="ECO:0007669"/>
    <property type="project" value="InterPro"/>
</dbReference>
<keyword evidence="7" id="KW-0653">Protein transport</keyword>
<feature type="compositionally biased region" description="Acidic residues" evidence="11">
    <location>
        <begin position="256"/>
        <end position="273"/>
    </location>
</feature>
<evidence type="ECO:0000256" key="10">
    <source>
        <dbReference type="ARBA" id="ARBA00023170"/>
    </source>
</evidence>
<evidence type="ECO:0000256" key="2">
    <source>
        <dbReference type="ARBA" id="ARBA00010120"/>
    </source>
</evidence>
<keyword evidence="14" id="KW-1185">Reference proteome</keyword>
<feature type="transmembrane region" description="Helical" evidence="12">
    <location>
        <begin position="87"/>
        <end position="106"/>
    </location>
</feature>
<evidence type="ECO:0000313" key="14">
    <source>
        <dbReference type="Proteomes" id="UP000266188"/>
    </source>
</evidence>